<gene>
    <name evidence="8" type="ORF">OEZ85_012349</name>
</gene>
<accession>A0ABY8TV64</accession>
<feature type="region of interest" description="Disordered" evidence="5">
    <location>
        <begin position="413"/>
        <end position="439"/>
    </location>
</feature>
<reference evidence="8 9" key="1">
    <citation type="submission" date="2023-05" db="EMBL/GenBank/DDBJ databases">
        <title>A 100% complete, gapless, phased diploid assembly of the Scenedesmus obliquus UTEX 3031 genome.</title>
        <authorList>
            <person name="Biondi T.C."/>
            <person name="Hanschen E.R."/>
            <person name="Kwon T."/>
            <person name="Eng W."/>
            <person name="Kruse C.P.S."/>
            <person name="Koehler S.I."/>
            <person name="Kunde Y."/>
            <person name="Gleasner C.D."/>
            <person name="You Mak K.T."/>
            <person name="Polle J."/>
            <person name="Hovde B.T."/>
            <person name="Starkenburg S.R."/>
        </authorList>
    </citation>
    <scope>NUCLEOTIDE SEQUENCE [LARGE SCALE GENOMIC DNA]</scope>
    <source>
        <strain evidence="8 9">DOE0152z</strain>
    </source>
</reference>
<dbReference type="InterPro" id="IPR013083">
    <property type="entry name" value="Znf_RING/FYVE/PHD"/>
</dbReference>
<feature type="compositionally biased region" description="Low complexity" evidence="5">
    <location>
        <begin position="413"/>
        <end position="423"/>
    </location>
</feature>
<keyword evidence="1" id="KW-0479">Metal-binding</keyword>
<dbReference type="InterPro" id="IPR017907">
    <property type="entry name" value="Znf_RING_CS"/>
</dbReference>
<keyword evidence="6" id="KW-0472">Membrane</keyword>
<evidence type="ECO:0000256" key="2">
    <source>
        <dbReference type="ARBA" id="ARBA00022771"/>
    </source>
</evidence>
<evidence type="ECO:0000256" key="3">
    <source>
        <dbReference type="ARBA" id="ARBA00022833"/>
    </source>
</evidence>
<dbReference type="Pfam" id="PF13639">
    <property type="entry name" value="zf-RING_2"/>
    <property type="match status" value="1"/>
</dbReference>
<evidence type="ECO:0000256" key="6">
    <source>
        <dbReference type="SAM" id="Phobius"/>
    </source>
</evidence>
<dbReference type="Gene3D" id="3.30.40.10">
    <property type="entry name" value="Zinc/RING finger domain, C3HC4 (zinc finger)"/>
    <property type="match status" value="1"/>
</dbReference>
<dbReference type="InterPro" id="IPR007621">
    <property type="entry name" value="TPM_dom"/>
</dbReference>
<protein>
    <recommendedName>
        <fullName evidence="7">RING-type domain-containing protein</fullName>
    </recommendedName>
</protein>
<keyword evidence="6" id="KW-0812">Transmembrane</keyword>
<evidence type="ECO:0000313" key="8">
    <source>
        <dbReference type="EMBL" id="WIA12293.1"/>
    </source>
</evidence>
<feature type="region of interest" description="Disordered" evidence="5">
    <location>
        <begin position="257"/>
        <end position="279"/>
    </location>
</feature>
<keyword evidence="2 4" id="KW-0863">Zinc-finger</keyword>
<keyword evidence="6" id="KW-1133">Transmembrane helix</keyword>
<dbReference type="PROSITE" id="PS00518">
    <property type="entry name" value="ZF_RING_1"/>
    <property type="match status" value="1"/>
</dbReference>
<evidence type="ECO:0000256" key="5">
    <source>
        <dbReference type="SAM" id="MobiDB-lite"/>
    </source>
</evidence>
<name>A0ABY8TV64_TETOB</name>
<dbReference type="SMART" id="SM00184">
    <property type="entry name" value="RING"/>
    <property type="match status" value="1"/>
</dbReference>
<feature type="domain" description="RING-type" evidence="7">
    <location>
        <begin position="203"/>
        <end position="316"/>
    </location>
</feature>
<dbReference type="Gene3D" id="3.10.310.50">
    <property type="match status" value="1"/>
</dbReference>
<evidence type="ECO:0000256" key="4">
    <source>
        <dbReference type="PROSITE-ProRule" id="PRU00175"/>
    </source>
</evidence>
<dbReference type="PANTHER" id="PTHR33748:SF5">
    <property type="entry name" value="GROUND-LIKE DOMAIN-CONTAINING PROTEIN"/>
    <property type="match status" value="1"/>
</dbReference>
<keyword evidence="9" id="KW-1185">Reference proteome</keyword>
<feature type="compositionally biased region" description="Low complexity" evidence="5">
    <location>
        <begin position="257"/>
        <end position="278"/>
    </location>
</feature>
<keyword evidence="3" id="KW-0862">Zinc</keyword>
<dbReference type="EMBL" id="CP126210">
    <property type="protein sequence ID" value="WIA12293.1"/>
    <property type="molecule type" value="Genomic_DNA"/>
</dbReference>
<feature type="transmembrane region" description="Helical" evidence="6">
    <location>
        <begin position="147"/>
        <end position="167"/>
    </location>
</feature>
<dbReference type="Proteomes" id="UP001244341">
    <property type="component" value="Chromosome 3b"/>
</dbReference>
<proteinExistence type="predicted"/>
<evidence type="ECO:0000256" key="1">
    <source>
        <dbReference type="ARBA" id="ARBA00022723"/>
    </source>
</evidence>
<dbReference type="PANTHER" id="PTHR33748">
    <property type="entry name" value="PROTEIN CBG04600"/>
    <property type="match status" value="1"/>
</dbReference>
<organism evidence="8 9">
    <name type="scientific">Tetradesmus obliquus</name>
    <name type="common">Green alga</name>
    <name type="synonym">Acutodesmus obliquus</name>
    <dbReference type="NCBI Taxonomy" id="3088"/>
    <lineage>
        <taxon>Eukaryota</taxon>
        <taxon>Viridiplantae</taxon>
        <taxon>Chlorophyta</taxon>
        <taxon>core chlorophytes</taxon>
        <taxon>Chlorophyceae</taxon>
        <taxon>CS clade</taxon>
        <taxon>Sphaeropleales</taxon>
        <taxon>Scenedesmaceae</taxon>
        <taxon>Tetradesmus</taxon>
    </lineage>
</organism>
<evidence type="ECO:0000259" key="7">
    <source>
        <dbReference type="PROSITE" id="PS50089"/>
    </source>
</evidence>
<feature type="region of interest" description="Disordered" evidence="5">
    <location>
        <begin position="323"/>
        <end position="343"/>
    </location>
</feature>
<dbReference type="InterPro" id="IPR001841">
    <property type="entry name" value="Znf_RING"/>
</dbReference>
<feature type="compositionally biased region" description="Gly residues" evidence="5">
    <location>
        <begin position="424"/>
        <end position="439"/>
    </location>
</feature>
<sequence length="439" mass="46154">MVDGLINEIAEGTSPFRTAQCGASGQKGFQVAVALMHKMDHAKHADKAATTQAFAKALHDAWGVGNPECQNGLLLLMAISDRQVYISSGRGVKAVVSDAQLSTVLDNIKPALKHERYADAVLEAVQQLGLLVSGQTPDKPGIDSDDGWGIFAFFCMIVTAVSGWAWFTQDREKKRFKRCASKLDAIKRDQAAIRSRQYAATSCPICLEDFDQPAPAGTAAAAAAAASGSSSANDAAADAAAPSAPLLSSGAGAGSSSSAAAAEAGSSSSSSRRVAKSASGKDHVVRKPLVLRCGHAFCDPCISEWLKSHTNCPICRKDLEDQEQQTPADAPPASCGPAGNGPRAQQDVIQQQVWLPELGFRLRRLHTLYPEYVTSPMVYAWEEDIASGRNLDMGIVQRFEARNPARQQQLEVAGRSGASSSAYFGGGSSRGGGGAGSSW</sequence>
<evidence type="ECO:0000313" key="9">
    <source>
        <dbReference type="Proteomes" id="UP001244341"/>
    </source>
</evidence>
<dbReference type="PROSITE" id="PS50089">
    <property type="entry name" value="ZF_RING_2"/>
    <property type="match status" value="1"/>
</dbReference>
<dbReference type="Pfam" id="PF04536">
    <property type="entry name" value="TPM_phosphatase"/>
    <property type="match status" value="1"/>
</dbReference>
<dbReference type="SUPFAM" id="SSF57850">
    <property type="entry name" value="RING/U-box"/>
    <property type="match status" value="1"/>
</dbReference>